<keyword evidence="2" id="KW-1185">Reference proteome</keyword>
<reference evidence="1 2" key="1">
    <citation type="submission" date="2024-05" db="EMBL/GenBank/DDBJ databases">
        <title>Haplotype-resolved chromosome-level genome assembly of Huyou (Citrus changshanensis).</title>
        <authorList>
            <person name="Miao C."/>
            <person name="Chen W."/>
            <person name="Wu Y."/>
            <person name="Wang L."/>
            <person name="Zhao S."/>
            <person name="Grierson D."/>
            <person name="Xu C."/>
            <person name="Chen K."/>
        </authorList>
    </citation>
    <scope>NUCLEOTIDE SEQUENCE [LARGE SCALE GENOMIC DNA]</scope>
    <source>
        <strain evidence="1">01-14</strain>
        <tissue evidence="1">Leaf</tissue>
    </source>
</reference>
<dbReference type="EMBL" id="JBCGBO010000025">
    <property type="protein sequence ID" value="KAK9174880.1"/>
    <property type="molecule type" value="Genomic_DNA"/>
</dbReference>
<sequence length="67" mass="7426">MPDIDRSRHCSIDSREVNGRQLIDAIARSQAIASPQCANAICCKSTTTIACFTGNCDCYCRLLHLHR</sequence>
<protein>
    <submittedName>
        <fullName evidence="1">Uncharacterized protein</fullName>
    </submittedName>
</protein>
<evidence type="ECO:0000313" key="1">
    <source>
        <dbReference type="EMBL" id="KAK9174880.1"/>
    </source>
</evidence>
<dbReference type="AlphaFoldDB" id="A0AAP0LJR0"/>
<accession>A0AAP0LJR0</accession>
<proteinExistence type="predicted"/>
<organism evidence="1 2">
    <name type="scientific">Citrus x changshan-huyou</name>
    <dbReference type="NCBI Taxonomy" id="2935761"/>
    <lineage>
        <taxon>Eukaryota</taxon>
        <taxon>Viridiplantae</taxon>
        <taxon>Streptophyta</taxon>
        <taxon>Embryophyta</taxon>
        <taxon>Tracheophyta</taxon>
        <taxon>Spermatophyta</taxon>
        <taxon>Magnoliopsida</taxon>
        <taxon>eudicotyledons</taxon>
        <taxon>Gunneridae</taxon>
        <taxon>Pentapetalae</taxon>
        <taxon>rosids</taxon>
        <taxon>malvids</taxon>
        <taxon>Sapindales</taxon>
        <taxon>Rutaceae</taxon>
        <taxon>Aurantioideae</taxon>
        <taxon>Citrus</taxon>
    </lineage>
</organism>
<gene>
    <name evidence="1" type="ORF">WN944_026884</name>
</gene>
<comment type="caution">
    <text evidence="1">The sequence shown here is derived from an EMBL/GenBank/DDBJ whole genome shotgun (WGS) entry which is preliminary data.</text>
</comment>
<name>A0AAP0LJR0_9ROSI</name>
<evidence type="ECO:0000313" key="2">
    <source>
        <dbReference type="Proteomes" id="UP001428341"/>
    </source>
</evidence>
<dbReference type="Proteomes" id="UP001428341">
    <property type="component" value="Unassembled WGS sequence"/>
</dbReference>